<feature type="region of interest" description="Disordered" evidence="1">
    <location>
        <begin position="69"/>
        <end position="135"/>
    </location>
</feature>
<evidence type="ECO:0000256" key="2">
    <source>
        <dbReference type="SAM" id="SignalP"/>
    </source>
</evidence>
<gene>
    <name evidence="3" type="ORF">AFM16_29285</name>
    <name evidence="4" type="ORF">HCX60_29820</name>
</gene>
<dbReference type="AlphaFoldDB" id="A0AAE6YCK8"/>
<feature type="compositionally biased region" description="Basic and acidic residues" evidence="1">
    <location>
        <begin position="103"/>
        <end position="119"/>
    </location>
</feature>
<keyword evidence="2" id="KW-0732">Signal</keyword>
<feature type="chain" id="PRO_5042010113" evidence="2">
    <location>
        <begin position="34"/>
        <end position="135"/>
    </location>
</feature>
<dbReference type="Proteomes" id="UP000190306">
    <property type="component" value="Chromosome"/>
</dbReference>
<protein>
    <submittedName>
        <fullName evidence="4">Uncharacterized protein</fullName>
    </submittedName>
</protein>
<reference evidence="4 6" key="2">
    <citation type="submission" date="2020-03" db="EMBL/GenBank/DDBJ databases">
        <title>Is there a link between lipid content and antibiotic production in Streptomyces?</title>
        <authorList>
            <person name="David M."/>
            <person name="Lejeune C."/>
            <person name="Abreu S."/>
            <person name="Thibessard A."/>
            <person name="Leblond P."/>
            <person name="Chaminade P."/>
            <person name="Virolle M.-J."/>
        </authorList>
    </citation>
    <scope>NUCLEOTIDE SEQUENCE [LARGE SCALE GENOMIC DNA]</scope>
    <source>
        <strain evidence="4 6">DSM 41481</strain>
    </source>
</reference>
<accession>A0AAE6YCK8</accession>
<proteinExistence type="predicted"/>
<dbReference type="EMBL" id="LHQL01000014">
    <property type="protein sequence ID" value="OOQ46897.1"/>
    <property type="molecule type" value="Genomic_DNA"/>
</dbReference>
<dbReference type="Proteomes" id="UP000502504">
    <property type="component" value="Chromosome"/>
</dbReference>
<evidence type="ECO:0000256" key="1">
    <source>
        <dbReference type="SAM" id="MobiDB-lite"/>
    </source>
</evidence>
<dbReference type="EMBL" id="CP050692">
    <property type="protein sequence ID" value="QIT47201.1"/>
    <property type="molecule type" value="Genomic_DNA"/>
</dbReference>
<evidence type="ECO:0000313" key="6">
    <source>
        <dbReference type="Proteomes" id="UP000502504"/>
    </source>
</evidence>
<reference evidence="3 5" key="1">
    <citation type="submission" date="2015-07" db="EMBL/GenBank/DDBJ databases">
        <title>Draft Genome Sequence of Streptomyces antibioticus, IMRU 3720 reveals insights in the evolution of actinomycin biosynthetic gene clusters in Streptomyces.</title>
        <authorList>
            <person name="Crnovcic I."/>
            <person name="Ruckert C."/>
            <person name="Kalinowksi J."/>
            <person name="Keller U."/>
        </authorList>
    </citation>
    <scope>NUCLEOTIDE SEQUENCE [LARGE SCALE GENOMIC DNA]</scope>
    <source>
        <strain evidence="3 5">DSM 41481</strain>
    </source>
</reference>
<sequence>MFRGTAARAAVAFVAAVLLALPFLAPAPSFAHAYTAHKAETRTQPGAAPSAQAPREAYVTVRDCGHLGGAADPLRSRDRHRVAFTAAPAPQEPERAPLAPEPTARHGRDRPAEPYDRPSRPSAGRSPAALQVFRC</sequence>
<organism evidence="4 6">
    <name type="scientific">Streptomyces antibioticus</name>
    <dbReference type="NCBI Taxonomy" id="1890"/>
    <lineage>
        <taxon>Bacteria</taxon>
        <taxon>Bacillati</taxon>
        <taxon>Actinomycetota</taxon>
        <taxon>Actinomycetes</taxon>
        <taxon>Kitasatosporales</taxon>
        <taxon>Streptomycetaceae</taxon>
        <taxon>Streptomyces</taxon>
    </lineage>
</organism>
<keyword evidence="5" id="KW-1185">Reference proteome</keyword>
<evidence type="ECO:0000313" key="3">
    <source>
        <dbReference type="EMBL" id="OOQ46897.1"/>
    </source>
</evidence>
<evidence type="ECO:0000313" key="5">
    <source>
        <dbReference type="Proteomes" id="UP000190306"/>
    </source>
</evidence>
<feature type="signal peptide" evidence="2">
    <location>
        <begin position="1"/>
        <end position="33"/>
    </location>
</feature>
<dbReference type="RefSeq" id="WP_030789642.1">
    <property type="nucleotide sequence ID" value="NZ_CM007717.1"/>
</dbReference>
<name>A0AAE6YCK8_STRAT</name>
<evidence type="ECO:0000313" key="4">
    <source>
        <dbReference type="EMBL" id="QIT47201.1"/>
    </source>
</evidence>